<keyword evidence="2 4" id="KW-0378">Hydrolase</keyword>
<dbReference type="Pfam" id="PF00702">
    <property type="entry name" value="Hydrolase"/>
    <property type="match status" value="1"/>
</dbReference>
<dbReference type="PANTHER" id="PTHR46470:SF4">
    <property type="entry name" value="5-AMINO-6-(5-PHOSPHO-D-RIBITYLAMINO)URACIL PHOSPHATASE YIGB"/>
    <property type="match status" value="1"/>
</dbReference>
<dbReference type="InterPro" id="IPR051400">
    <property type="entry name" value="HAD-like_hydrolase"/>
</dbReference>
<evidence type="ECO:0000313" key="4">
    <source>
        <dbReference type="EMBL" id="THG30876.1"/>
    </source>
</evidence>
<keyword evidence="5" id="KW-1185">Reference proteome</keyword>
<organism evidence="4 5">
    <name type="scientific">Naasia lichenicola</name>
    <dbReference type="NCBI Taxonomy" id="2565933"/>
    <lineage>
        <taxon>Bacteria</taxon>
        <taxon>Bacillati</taxon>
        <taxon>Actinomycetota</taxon>
        <taxon>Actinomycetes</taxon>
        <taxon>Micrococcales</taxon>
        <taxon>Microbacteriaceae</taxon>
        <taxon>Naasia</taxon>
    </lineage>
</organism>
<sequence length="246" mass="26851">MSAPSVVLFDLDDTLFAHREAVDAAAATTLRTLSADLDADATLAEVARWTELEEQHYHRYLTGELDYLGQRRARARDFVAPYGLDLSDDATAESWFLDYLRGYRSAWVLHEDTLPAMDAIAAALPGVRFGMITNGDLDFQLAKLDALLLTGRLEHVVASGEVGVTKPDARIFELAVDLFDVPPADAVYIGDRLRTDAIGAAAAGLTGVWLNRRGVEPDPVDHAEAERLGVHVIRGLDELPALLTRS</sequence>
<comment type="cofactor">
    <cofactor evidence="1">
        <name>Mg(2+)</name>
        <dbReference type="ChEBI" id="CHEBI:18420"/>
    </cofactor>
</comment>
<dbReference type="SFLD" id="SFLDG01129">
    <property type="entry name" value="C1.5:_HAD__Beta-PGM__Phosphata"/>
    <property type="match status" value="1"/>
</dbReference>
<dbReference type="SUPFAM" id="SSF56784">
    <property type="entry name" value="HAD-like"/>
    <property type="match status" value="1"/>
</dbReference>
<dbReference type="InterPro" id="IPR006439">
    <property type="entry name" value="HAD-SF_hydro_IA"/>
</dbReference>
<dbReference type="GO" id="GO:0044281">
    <property type="term" value="P:small molecule metabolic process"/>
    <property type="evidence" value="ECO:0007669"/>
    <property type="project" value="UniProtKB-ARBA"/>
</dbReference>
<dbReference type="OrthoDB" id="9810501at2"/>
<dbReference type="InterPro" id="IPR036412">
    <property type="entry name" value="HAD-like_sf"/>
</dbReference>
<dbReference type="AlphaFoldDB" id="A0A4S4FNM9"/>
<name>A0A4S4FNM9_9MICO</name>
<evidence type="ECO:0000256" key="2">
    <source>
        <dbReference type="ARBA" id="ARBA00022801"/>
    </source>
</evidence>
<reference evidence="4 5" key="1">
    <citation type="submission" date="2019-04" db="EMBL/GenBank/DDBJ databases">
        <authorList>
            <person name="Jiang L."/>
        </authorList>
    </citation>
    <scope>NUCLEOTIDE SEQUENCE [LARGE SCALE GENOMIC DNA]</scope>
    <source>
        <strain evidence="4 5">YIM 131853</strain>
    </source>
</reference>
<accession>A0A4S4FNM9</accession>
<protein>
    <submittedName>
        <fullName evidence="4">HAD family hydrolase</fullName>
    </submittedName>
</protein>
<evidence type="ECO:0000313" key="5">
    <source>
        <dbReference type="Proteomes" id="UP000309133"/>
    </source>
</evidence>
<dbReference type="SFLD" id="SFLDS00003">
    <property type="entry name" value="Haloacid_Dehalogenase"/>
    <property type="match status" value="1"/>
</dbReference>
<evidence type="ECO:0000256" key="1">
    <source>
        <dbReference type="ARBA" id="ARBA00001946"/>
    </source>
</evidence>
<gene>
    <name evidence="4" type="ORF">E6C64_09620</name>
</gene>
<proteinExistence type="predicted"/>
<keyword evidence="3" id="KW-0460">Magnesium</keyword>
<dbReference type="Gene3D" id="3.40.50.1000">
    <property type="entry name" value="HAD superfamily/HAD-like"/>
    <property type="match status" value="1"/>
</dbReference>
<evidence type="ECO:0000256" key="3">
    <source>
        <dbReference type="ARBA" id="ARBA00022842"/>
    </source>
</evidence>
<dbReference type="EMBL" id="SSSM01000004">
    <property type="protein sequence ID" value="THG30876.1"/>
    <property type="molecule type" value="Genomic_DNA"/>
</dbReference>
<dbReference type="RefSeq" id="WP_136427289.1">
    <property type="nucleotide sequence ID" value="NZ_SSSM01000004.1"/>
</dbReference>
<dbReference type="GO" id="GO:0016787">
    <property type="term" value="F:hydrolase activity"/>
    <property type="evidence" value="ECO:0007669"/>
    <property type="project" value="UniProtKB-KW"/>
</dbReference>
<dbReference type="Proteomes" id="UP000309133">
    <property type="component" value="Unassembled WGS sequence"/>
</dbReference>
<dbReference type="PRINTS" id="PR00413">
    <property type="entry name" value="HADHALOGNASE"/>
</dbReference>
<comment type="caution">
    <text evidence="4">The sequence shown here is derived from an EMBL/GenBank/DDBJ whole genome shotgun (WGS) entry which is preliminary data.</text>
</comment>
<dbReference type="PANTHER" id="PTHR46470">
    <property type="entry name" value="N-ACYLNEURAMINATE-9-PHOSPHATASE"/>
    <property type="match status" value="1"/>
</dbReference>
<dbReference type="Gene3D" id="1.20.120.1600">
    <property type="match status" value="1"/>
</dbReference>
<dbReference type="InterPro" id="IPR023214">
    <property type="entry name" value="HAD_sf"/>
</dbReference>
<dbReference type="NCBIfam" id="TIGR01549">
    <property type="entry name" value="HAD-SF-IA-v1"/>
    <property type="match status" value="1"/>
</dbReference>